<accession>A0ABV0TST1</accession>
<gene>
    <name evidence="1" type="ORF">ILYODFUR_033852</name>
</gene>
<sequence length="145" mass="16655">MSLCWQTDVNSSNWIQGCHTIIDHCIELSTDELLFVYPVFIHRKGKLRYKYCFTFSVRPAEANCVPEKSPVETLSLRSRVERFSQSERKTTGAASPWLCAVWSARQSGHPVTVPEVSRKLTLCSQSFLKLRRRPDNSSSTRFKRG</sequence>
<name>A0ABV0TST1_9TELE</name>
<comment type="caution">
    <text evidence="1">The sequence shown here is derived from an EMBL/GenBank/DDBJ whole genome shotgun (WGS) entry which is preliminary data.</text>
</comment>
<proteinExistence type="predicted"/>
<evidence type="ECO:0000313" key="2">
    <source>
        <dbReference type="Proteomes" id="UP001482620"/>
    </source>
</evidence>
<dbReference type="EMBL" id="JAHRIQ010040661">
    <property type="protein sequence ID" value="MEQ2234668.1"/>
    <property type="molecule type" value="Genomic_DNA"/>
</dbReference>
<protein>
    <submittedName>
        <fullName evidence="1">Uncharacterized protein</fullName>
    </submittedName>
</protein>
<dbReference type="Proteomes" id="UP001482620">
    <property type="component" value="Unassembled WGS sequence"/>
</dbReference>
<reference evidence="1 2" key="1">
    <citation type="submission" date="2021-06" db="EMBL/GenBank/DDBJ databases">
        <authorList>
            <person name="Palmer J.M."/>
        </authorList>
    </citation>
    <scope>NUCLEOTIDE SEQUENCE [LARGE SCALE GENOMIC DNA]</scope>
    <source>
        <strain evidence="2">if_2019</strain>
        <tissue evidence="1">Muscle</tissue>
    </source>
</reference>
<keyword evidence="2" id="KW-1185">Reference proteome</keyword>
<organism evidence="1 2">
    <name type="scientific">Ilyodon furcidens</name>
    <name type="common">goldbreast splitfin</name>
    <dbReference type="NCBI Taxonomy" id="33524"/>
    <lineage>
        <taxon>Eukaryota</taxon>
        <taxon>Metazoa</taxon>
        <taxon>Chordata</taxon>
        <taxon>Craniata</taxon>
        <taxon>Vertebrata</taxon>
        <taxon>Euteleostomi</taxon>
        <taxon>Actinopterygii</taxon>
        <taxon>Neopterygii</taxon>
        <taxon>Teleostei</taxon>
        <taxon>Neoteleostei</taxon>
        <taxon>Acanthomorphata</taxon>
        <taxon>Ovalentaria</taxon>
        <taxon>Atherinomorphae</taxon>
        <taxon>Cyprinodontiformes</taxon>
        <taxon>Goodeidae</taxon>
        <taxon>Ilyodon</taxon>
    </lineage>
</organism>
<evidence type="ECO:0000313" key="1">
    <source>
        <dbReference type="EMBL" id="MEQ2234668.1"/>
    </source>
</evidence>